<protein>
    <submittedName>
        <fullName evidence="2">Uncharacterized protein</fullName>
    </submittedName>
</protein>
<gene>
    <name evidence="2" type="ORF">I7I53_00121</name>
</gene>
<dbReference type="VEuPathDB" id="FungiDB:I7I53_00121"/>
<reference evidence="2" key="1">
    <citation type="submission" date="2021-01" db="EMBL/GenBank/DDBJ databases">
        <title>Chromosome-level genome assembly of a human fungal pathogen reveals clustering of transcriptionally co-regulated genes.</title>
        <authorList>
            <person name="Voorhies M."/>
            <person name="Cohen S."/>
            <person name="Shea T.P."/>
            <person name="Petrus S."/>
            <person name="Munoz J.F."/>
            <person name="Poplawski S."/>
            <person name="Goldman W.E."/>
            <person name="Michael T."/>
            <person name="Cuomo C.A."/>
            <person name="Sil A."/>
            <person name="Beyhan S."/>
        </authorList>
    </citation>
    <scope>NUCLEOTIDE SEQUENCE</scope>
    <source>
        <strain evidence="2">H88</strain>
    </source>
</reference>
<dbReference type="AlphaFoldDB" id="A0A8A1LF37"/>
<dbReference type="EMBL" id="CP069104">
    <property type="protein sequence ID" value="QSS53008.1"/>
    <property type="molecule type" value="Genomic_DNA"/>
</dbReference>
<proteinExistence type="predicted"/>
<organism evidence="2 3">
    <name type="scientific">Ajellomyces capsulatus (strain H88)</name>
    <name type="common">Darling's disease fungus</name>
    <name type="synonym">Histoplasma capsulatum</name>
    <dbReference type="NCBI Taxonomy" id="544711"/>
    <lineage>
        <taxon>Eukaryota</taxon>
        <taxon>Fungi</taxon>
        <taxon>Dikarya</taxon>
        <taxon>Ascomycota</taxon>
        <taxon>Pezizomycotina</taxon>
        <taxon>Eurotiomycetes</taxon>
        <taxon>Eurotiomycetidae</taxon>
        <taxon>Onygenales</taxon>
        <taxon>Ajellomycetaceae</taxon>
        <taxon>Histoplasma</taxon>
    </lineage>
</organism>
<feature type="region of interest" description="Disordered" evidence="1">
    <location>
        <begin position="1"/>
        <end position="20"/>
    </location>
</feature>
<name>A0A8A1LF37_AJEC8</name>
<evidence type="ECO:0000313" key="3">
    <source>
        <dbReference type="Proteomes" id="UP000663419"/>
    </source>
</evidence>
<sequence length="79" mass="9097">MLSPAGFEPTRLGSPHQGATRWPHYPFGHRGSSNKGGWEYWNGWAEQNEYYLGCGLRRFFAAFAEVFQMSMALCFNKYP</sequence>
<evidence type="ECO:0000313" key="2">
    <source>
        <dbReference type="EMBL" id="QSS53008.1"/>
    </source>
</evidence>
<evidence type="ECO:0000256" key="1">
    <source>
        <dbReference type="SAM" id="MobiDB-lite"/>
    </source>
</evidence>
<accession>A0A8A1LF37</accession>
<dbReference type="Proteomes" id="UP000663419">
    <property type="component" value="Chromosome 3"/>
</dbReference>